<keyword evidence="2" id="KW-1185">Reference proteome</keyword>
<name>A0A9N9PH03_9GLOM</name>
<evidence type="ECO:0000313" key="2">
    <source>
        <dbReference type="Proteomes" id="UP000789405"/>
    </source>
</evidence>
<proteinExistence type="predicted"/>
<sequence>KSKLTTSLKMPKKNNIKNIRTFRRSSGFTISIVGNIKASILLYKNLEKSTNRIKADQATILLEQFDKKYNI</sequence>
<dbReference type="AlphaFoldDB" id="A0A9N9PH03"/>
<organism evidence="1 2">
    <name type="scientific">Dentiscutata erythropus</name>
    <dbReference type="NCBI Taxonomy" id="1348616"/>
    <lineage>
        <taxon>Eukaryota</taxon>
        <taxon>Fungi</taxon>
        <taxon>Fungi incertae sedis</taxon>
        <taxon>Mucoromycota</taxon>
        <taxon>Glomeromycotina</taxon>
        <taxon>Glomeromycetes</taxon>
        <taxon>Diversisporales</taxon>
        <taxon>Gigasporaceae</taxon>
        <taxon>Dentiscutata</taxon>
    </lineage>
</organism>
<dbReference type="EMBL" id="CAJVPY010067298">
    <property type="protein sequence ID" value="CAG8825926.1"/>
    <property type="molecule type" value="Genomic_DNA"/>
</dbReference>
<evidence type="ECO:0000313" key="1">
    <source>
        <dbReference type="EMBL" id="CAG8825926.1"/>
    </source>
</evidence>
<feature type="non-terminal residue" evidence="1">
    <location>
        <position position="1"/>
    </location>
</feature>
<dbReference type="Proteomes" id="UP000789405">
    <property type="component" value="Unassembled WGS sequence"/>
</dbReference>
<comment type="caution">
    <text evidence="1">The sequence shown here is derived from an EMBL/GenBank/DDBJ whole genome shotgun (WGS) entry which is preliminary data.</text>
</comment>
<protein>
    <submittedName>
        <fullName evidence="1">26169_t:CDS:1</fullName>
    </submittedName>
</protein>
<accession>A0A9N9PH03</accession>
<reference evidence="1" key="1">
    <citation type="submission" date="2021-06" db="EMBL/GenBank/DDBJ databases">
        <authorList>
            <person name="Kallberg Y."/>
            <person name="Tangrot J."/>
            <person name="Rosling A."/>
        </authorList>
    </citation>
    <scope>NUCLEOTIDE SEQUENCE</scope>
    <source>
        <strain evidence="1">MA453B</strain>
    </source>
</reference>
<gene>
    <name evidence="1" type="ORF">DERYTH_LOCUS27995</name>
</gene>